<evidence type="ECO:0008006" key="3">
    <source>
        <dbReference type="Google" id="ProtNLM"/>
    </source>
</evidence>
<dbReference type="EMBL" id="CAJNNW010024959">
    <property type="protein sequence ID" value="CAE8674957.1"/>
    <property type="molecule type" value="Genomic_DNA"/>
</dbReference>
<dbReference type="InterPro" id="IPR029063">
    <property type="entry name" value="SAM-dependent_MTases_sf"/>
</dbReference>
<reference evidence="1" key="1">
    <citation type="submission" date="2021-02" db="EMBL/GenBank/DDBJ databases">
        <authorList>
            <person name="Dougan E. K."/>
            <person name="Rhodes N."/>
            <person name="Thang M."/>
            <person name="Chan C."/>
        </authorList>
    </citation>
    <scope>NUCLEOTIDE SEQUENCE</scope>
</reference>
<dbReference type="Gene3D" id="3.40.50.150">
    <property type="entry name" value="Vaccinia Virus protein VP39"/>
    <property type="match status" value="1"/>
</dbReference>
<sequence>AGEGLDWLHIRNERYECKVPVGTRPNSEVEVSADHCIQALSRLVADRPWARAGVRVLDIGCGVGSRDGSDIDWSASLGVTSVHPSDIDLFQPPPGHPDFFRLHLQRFDLDLLADHAATDLGGFRFDFLTSHYCFCHLKDALGALCVAFELLRPGGILLFIEPQHVATGSLPYTEHNRYHWLSSDGSTEVVQLHRHLLPHWKEQGVQVFSSCQCSAPFDHVLALRRGSGNVRLSLPRELRPGSAAAWGGDVPMSELREARTCDLEQPFVAPQASSFRDWLG</sequence>
<proteinExistence type="predicted"/>
<evidence type="ECO:0000313" key="2">
    <source>
        <dbReference type="Proteomes" id="UP000626109"/>
    </source>
</evidence>
<dbReference type="Pfam" id="PF13489">
    <property type="entry name" value="Methyltransf_23"/>
    <property type="match status" value="1"/>
</dbReference>
<comment type="caution">
    <text evidence="1">The sequence shown here is derived from an EMBL/GenBank/DDBJ whole genome shotgun (WGS) entry which is preliminary data.</text>
</comment>
<dbReference type="SUPFAM" id="SSF53335">
    <property type="entry name" value="S-adenosyl-L-methionine-dependent methyltransferases"/>
    <property type="match status" value="1"/>
</dbReference>
<accession>A0A813JE54</accession>
<feature type="non-terminal residue" evidence="1">
    <location>
        <position position="1"/>
    </location>
</feature>
<gene>
    <name evidence="1" type="ORF">PGLA2088_LOCUS19196</name>
</gene>
<dbReference type="Proteomes" id="UP000626109">
    <property type="component" value="Unassembled WGS sequence"/>
</dbReference>
<dbReference type="AlphaFoldDB" id="A0A813JE54"/>
<protein>
    <recommendedName>
        <fullName evidence="3">Methyltransferase domain-containing protein</fullName>
    </recommendedName>
</protein>
<name>A0A813JE54_POLGL</name>
<organism evidence="1 2">
    <name type="scientific">Polarella glacialis</name>
    <name type="common">Dinoflagellate</name>
    <dbReference type="NCBI Taxonomy" id="89957"/>
    <lineage>
        <taxon>Eukaryota</taxon>
        <taxon>Sar</taxon>
        <taxon>Alveolata</taxon>
        <taxon>Dinophyceae</taxon>
        <taxon>Suessiales</taxon>
        <taxon>Suessiaceae</taxon>
        <taxon>Polarella</taxon>
    </lineage>
</organism>
<evidence type="ECO:0000313" key="1">
    <source>
        <dbReference type="EMBL" id="CAE8674957.1"/>
    </source>
</evidence>